<accession>A0A0G4J7U8</accession>
<evidence type="ECO:0000313" key="2">
    <source>
        <dbReference type="EMBL" id="CEP03615.1"/>
    </source>
</evidence>
<reference evidence="2 3" key="1">
    <citation type="submission" date="2015-02" db="EMBL/GenBank/DDBJ databases">
        <authorList>
            <person name="Chooi Y.-H."/>
        </authorList>
    </citation>
    <scope>NUCLEOTIDE SEQUENCE [LARGE SCALE GENOMIC DNA]</scope>
    <source>
        <strain evidence="2">E3</strain>
    </source>
</reference>
<dbReference type="SUPFAM" id="SSF53098">
    <property type="entry name" value="Ribonuclease H-like"/>
    <property type="match status" value="1"/>
</dbReference>
<dbReference type="Pfam" id="PF13358">
    <property type="entry name" value="DDE_3"/>
    <property type="match status" value="1"/>
</dbReference>
<dbReference type="PANTHER" id="PTHR46564">
    <property type="entry name" value="TRANSPOSASE"/>
    <property type="match status" value="1"/>
</dbReference>
<proteinExistence type="predicted"/>
<evidence type="ECO:0000259" key="1">
    <source>
        <dbReference type="Pfam" id="PF13358"/>
    </source>
</evidence>
<dbReference type="InterPro" id="IPR038717">
    <property type="entry name" value="Tc1-like_DDE_dom"/>
</dbReference>
<dbReference type="PANTHER" id="PTHR46564:SF1">
    <property type="entry name" value="TRANSPOSASE"/>
    <property type="match status" value="1"/>
</dbReference>
<dbReference type="Proteomes" id="UP000039324">
    <property type="component" value="Unassembled WGS sequence"/>
</dbReference>
<dbReference type="InterPro" id="IPR036397">
    <property type="entry name" value="RNaseH_sf"/>
</dbReference>
<sequence>MAVAHGVHVSEAIESQHAAKNTKLHALYAYYFIGLKQNQIALLYRKAPSTIGRWIDRYERTGAVSSKAAESQRKYTPEHREWIRDYFLANPLSFLDEAKLAFEINWKNDISLSTIWRILREYDFTRKARLEQQWLIVRRAIQIKEADIVRFFEELNAIDWTHSSLCFLDEFGLDNRDMLRRKGYALKGQELLFRGEFVRRPRSSLLCFIGCDGLEGTFLTEGTFDRQKFVECVREHALSGRVQKHPGRQSVWIMDGARIHCHHTIDEYLRDFGIIPIFLPAYCPMFNPIEIVFGLVKKSLRRWYAEGNIKPKDLPVVILSELKKFRRYDMRRLFKKCGFGANGKFNPGVAYKDITNRMTEPVQIIRKFLGMKTSPKRLSNSSMSAHCVAHLPHLAPNAVAKRLDLAMDKVLKLLQVIVHRVQNR</sequence>
<keyword evidence="3" id="KW-1185">Reference proteome</keyword>
<dbReference type="EMBL" id="CDSF01000153">
    <property type="protein sequence ID" value="CEP03615.1"/>
    <property type="molecule type" value="Genomic_DNA"/>
</dbReference>
<organism evidence="2 3">
    <name type="scientific">Plasmodiophora brassicae</name>
    <name type="common">Clubroot disease agent</name>
    <dbReference type="NCBI Taxonomy" id="37360"/>
    <lineage>
        <taxon>Eukaryota</taxon>
        <taxon>Sar</taxon>
        <taxon>Rhizaria</taxon>
        <taxon>Endomyxa</taxon>
        <taxon>Phytomyxea</taxon>
        <taxon>Plasmodiophorida</taxon>
        <taxon>Plasmodiophoridae</taxon>
        <taxon>Plasmodiophora</taxon>
    </lineage>
</organism>
<dbReference type="InterPro" id="IPR047655">
    <property type="entry name" value="Transpos_IS630-like"/>
</dbReference>
<gene>
    <name evidence="2" type="ORF">PBRA_009500</name>
</gene>
<dbReference type="OMA" id="CHHTIDE"/>
<dbReference type="NCBIfam" id="NF033545">
    <property type="entry name" value="transpos_IS630"/>
    <property type="match status" value="1"/>
</dbReference>
<dbReference type="OrthoDB" id="101918at2759"/>
<protein>
    <recommendedName>
        <fullName evidence="1">Tc1-like transposase DDE domain-containing protein</fullName>
    </recommendedName>
</protein>
<evidence type="ECO:0000313" key="3">
    <source>
        <dbReference type="Proteomes" id="UP000039324"/>
    </source>
</evidence>
<dbReference type="Gene3D" id="3.30.420.10">
    <property type="entry name" value="Ribonuclease H-like superfamily/Ribonuclease H"/>
    <property type="match status" value="1"/>
</dbReference>
<dbReference type="InterPro" id="IPR012337">
    <property type="entry name" value="RNaseH-like_sf"/>
</dbReference>
<dbReference type="GO" id="GO:0003676">
    <property type="term" value="F:nucleic acid binding"/>
    <property type="evidence" value="ECO:0007669"/>
    <property type="project" value="InterPro"/>
</dbReference>
<dbReference type="AlphaFoldDB" id="A0A0G4J7U8"/>
<feature type="domain" description="Tc1-like transposase DDE" evidence="1">
    <location>
        <begin position="165"/>
        <end position="302"/>
    </location>
</feature>
<dbReference type="STRING" id="37360.A0A0G4J7U8"/>
<dbReference type="InterPro" id="IPR009057">
    <property type="entry name" value="Homeodomain-like_sf"/>
</dbReference>
<name>A0A0G4J7U8_PLABS</name>
<dbReference type="SUPFAM" id="SSF46689">
    <property type="entry name" value="Homeodomain-like"/>
    <property type="match status" value="1"/>
</dbReference>